<dbReference type="PRINTS" id="PR00449">
    <property type="entry name" value="RASTRNSFRMNG"/>
</dbReference>
<feature type="non-terminal residue" evidence="3">
    <location>
        <position position="1"/>
    </location>
</feature>
<dbReference type="InterPro" id="IPR001806">
    <property type="entry name" value="Small_GTPase"/>
</dbReference>
<dbReference type="SMART" id="SM00174">
    <property type="entry name" value="RHO"/>
    <property type="match status" value="1"/>
</dbReference>
<dbReference type="PROSITE" id="PS51420">
    <property type="entry name" value="RHO"/>
    <property type="match status" value="1"/>
</dbReference>
<dbReference type="EMBL" id="HACG01005378">
    <property type="protein sequence ID" value="CEK52243.1"/>
    <property type="molecule type" value="Transcribed_RNA"/>
</dbReference>
<sequence length="203" mass="22751">IMALLGCLPFSKRWSKVCPEKSRLCKMAVVGDKASGKTSLIYRFSRDRMPSAGIEMTSSFETDDLAVMRDGKTIRVVIHDTSGDEEYAKVRALAYNQVDVVIICLPLDSPETINRLKLDWAPEIHHLCKGKPVLLVGTKKDLRKKSTIYSEQILYISEKQGKEAAKFIGAVGYLECSALDNSDDGDYVKRVFGRAIKECLKRK</sequence>
<dbReference type="GO" id="GO:0003924">
    <property type="term" value="F:GTPase activity"/>
    <property type="evidence" value="ECO:0007669"/>
    <property type="project" value="InterPro"/>
</dbReference>
<dbReference type="PANTHER" id="PTHR24072">
    <property type="entry name" value="RHO FAMILY GTPASE"/>
    <property type="match status" value="1"/>
</dbReference>
<dbReference type="AlphaFoldDB" id="A0A0B6Y7X8"/>
<proteinExistence type="predicted"/>
<keyword evidence="2" id="KW-0342">GTP-binding</keyword>
<accession>A0A0B6Y7X8</accession>
<protein>
    <submittedName>
        <fullName evidence="3">Uncharacterized protein</fullName>
    </submittedName>
</protein>
<reference evidence="3" key="1">
    <citation type="submission" date="2014-12" db="EMBL/GenBank/DDBJ databases">
        <title>Insight into the proteome of Arion vulgaris.</title>
        <authorList>
            <person name="Aradska J."/>
            <person name="Bulat T."/>
            <person name="Smidak R."/>
            <person name="Sarate P."/>
            <person name="Gangsoo J."/>
            <person name="Sialana F."/>
            <person name="Bilban M."/>
            <person name="Lubec G."/>
        </authorList>
    </citation>
    <scope>NUCLEOTIDE SEQUENCE</scope>
    <source>
        <tissue evidence="3">Skin</tissue>
    </source>
</reference>
<dbReference type="NCBIfam" id="TIGR00231">
    <property type="entry name" value="small_GTP"/>
    <property type="match status" value="1"/>
</dbReference>
<dbReference type="SMART" id="SM00173">
    <property type="entry name" value="RAS"/>
    <property type="match status" value="1"/>
</dbReference>
<evidence type="ECO:0000256" key="1">
    <source>
        <dbReference type="ARBA" id="ARBA00022741"/>
    </source>
</evidence>
<dbReference type="CDD" id="cd00157">
    <property type="entry name" value="Rho"/>
    <property type="match status" value="1"/>
</dbReference>
<dbReference type="InterPro" id="IPR005225">
    <property type="entry name" value="Small_GTP-bd"/>
</dbReference>
<dbReference type="InterPro" id="IPR003578">
    <property type="entry name" value="Small_GTPase_Rho"/>
</dbReference>
<dbReference type="InterPro" id="IPR027417">
    <property type="entry name" value="P-loop_NTPase"/>
</dbReference>
<dbReference type="Gene3D" id="3.40.50.300">
    <property type="entry name" value="P-loop containing nucleotide triphosphate hydrolases"/>
    <property type="match status" value="1"/>
</dbReference>
<dbReference type="SUPFAM" id="SSF52540">
    <property type="entry name" value="P-loop containing nucleoside triphosphate hydrolases"/>
    <property type="match status" value="1"/>
</dbReference>
<dbReference type="GO" id="GO:0007264">
    <property type="term" value="P:small GTPase-mediated signal transduction"/>
    <property type="evidence" value="ECO:0007669"/>
    <property type="project" value="InterPro"/>
</dbReference>
<keyword evidence="1" id="KW-0547">Nucleotide-binding</keyword>
<gene>
    <name evidence="3" type="primary">ORF16043</name>
</gene>
<dbReference type="PROSITE" id="PS51419">
    <property type="entry name" value="RAB"/>
    <property type="match status" value="1"/>
</dbReference>
<organism evidence="3">
    <name type="scientific">Arion vulgaris</name>
    <dbReference type="NCBI Taxonomy" id="1028688"/>
    <lineage>
        <taxon>Eukaryota</taxon>
        <taxon>Metazoa</taxon>
        <taxon>Spiralia</taxon>
        <taxon>Lophotrochozoa</taxon>
        <taxon>Mollusca</taxon>
        <taxon>Gastropoda</taxon>
        <taxon>Heterobranchia</taxon>
        <taxon>Euthyneura</taxon>
        <taxon>Panpulmonata</taxon>
        <taxon>Eupulmonata</taxon>
        <taxon>Stylommatophora</taxon>
        <taxon>Helicina</taxon>
        <taxon>Arionoidea</taxon>
        <taxon>Arionidae</taxon>
        <taxon>Arion</taxon>
    </lineage>
</organism>
<dbReference type="SMART" id="SM00175">
    <property type="entry name" value="RAB"/>
    <property type="match status" value="1"/>
</dbReference>
<dbReference type="GO" id="GO:0005525">
    <property type="term" value="F:GTP binding"/>
    <property type="evidence" value="ECO:0007669"/>
    <property type="project" value="UniProtKB-KW"/>
</dbReference>
<evidence type="ECO:0000256" key="2">
    <source>
        <dbReference type="ARBA" id="ARBA00023134"/>
    </source>
</evidence>
<name>A0A0B6Y7X8_9EUPU</name>
<evidence type="ECO:0000313" key="3">
    <source>
        <dbReference type="EMBL" id="CEK52243.1"/>
    </source>
</evidence>
<dbReference type="Pfam" id="PF00071">
    <property type="entry name" value="Ras"/>
    <property type="match status" value="1"/>
</dbReference>